<dbReference type="GO" id="GO:0017056">
    <property type="term" value="F:structural constituent of nuclear pore"/>
    <property type="evidence" value="ECO:0007669"/>
    <property type="project" value="TreeGrafter"/>
</dbReference>
<evidence type="ECO:0000256" key="1">
    <source>
        <dbReference type="SAM" id="MobiDB-lite"/>
    </source>
</evidence>
<feature type="compositionally biased region" description="Basic and acidic residues" evidence="1">
    <location>
        <begin position="187"/>
        <end position="197"/>
    </location>
</feature>
<evidence type="ECO:0000313" key="2">
    <source>
        <dbReference type="Proteomes" id="UP000189704"/>
    </source>
</evidence>
<sequence>MVYSSATMKITPPERKVAHSARPEQIISSTLSSPSSNAPDSCAKETVPSALKEEKKRTLEEEDQVFPDGQEKKRRHHESSGSGHSAFKPLVTNGVPTSFVPKPGSLKRGLNSQSSDDHTNKRSRTSTLSSLTSTYTAGIPISSHNAITSSYSSTRGISQSQLWKISDCSSSPFSSPASPSSQTPESPAKKIKAELCHHSSSPTPLAAEKESPGERVKDTAPQKKQNLGNCSSTPGSSGPRKRKVQLLPTRQGEPLTLPPHSLFGYPITAEEFDFEKKALSQRLDKVLEDMPDAASNSVTENPPTTQPSLTLTLPGFGATTQTTSSGSSSSAFGSITPSPFLFGGLATPVGSGVLGINMATPGTSFTSGAFGFGAGQSGTTSTIIPFGGCFGQFTLGTPSQSTPFAFNMAGMPVNNPLFGGTSILTFVQNTPAFVLGTLDSSLSSGASLTPAQGFVGIGPFRLTAPSSSTGAKSNTPGGRRRLVARRLLKCKK</sequence>
<feature type="compositionally biased region" description="Polar residues" evidence="1">
    <location>
        <begin position="142"/>
        <end position="163"/>
    </location>
</feature>
<dbReference type="OrthoDB" id="6510268at2759"/>
<dbReference type="Pfam" id="PF15229">
    <property type="entry name" value="POM121"/>
    <property type="match status" value="1"/>
</dbReference>
<dbReference type="InterPro" id="IPR026054">
    <property type="entry name" value="Nucleoporin"/>
</dbReference>
<feature type="compositionally biased region" description="Low complexity" evidence="1">
    <location>
        <begin position="125"/>
        <end position="136"/>
    </location>
</feature>
<dbReference type="RefSeq" id="XP_021566624.1">
    <property type="nucleotide sequence ID" value="XM_021710949.1"/>
</dbReference>
<feature type="compositionally biased region" description="Low complexity" evidence="1">
    <location>
        <begin position="28"/>
        <end position="41"/>
    </location>
</feature>
<dbReference type="GeneID" id="103257437"/>
<proteinExistence type="predicted"/>
<feature type="compositionally biased region" description="Low complexity" evidence="1">
    <location>
        <begin position="166"/>
        <end position="186"/>
    </location>
</feature>
<dbReference type="Proteomes" id="UP000189704">
    <property type="component" value="Unplaced"/>
</dbReference>
<dbReference type="PANTHER" id="PTHR23193">
    <property type="entry name" value="NUCLEAR PORE COMPLEX PROTEIN NUP"/>
    <property type="match status" value="1"/>
</dbReference>
<dbReference type="GO" id="GO:0006405">
    <property type="term" value="P:RNA export from nucleus"/>
    <property type="evidence" value="ECO:0007669"/>
    <property type="project" value="TreeGrafter"/>
</dbReference>
<dbReference type="PANTHER" id="PTHR23193:SF5">
    <property type="entry name" value="NUCLEAR ENVELOPE PORE MEMBRANE PROTEIN POM 121C-RELATED"/>
    <property type="match status" value="1"/>
</dbReference>
<dbReference type="GO" id="GO:0006606">
    <property type="term" value="P:protein import into nucleus"/>
    <property type="evidence" value="ECO:0007669"/>
    <property type="project" value="TreeGrafter"/>
</dbReference>
<feature type="compositionally biased region" description="Polar residues" evidence="1">
    <location>
        <begin position="222"/>
        <end position="236"/>
    </location>
</feature>
<reference evidence="3" key="1">
    <citation type="submission" date="2025-08" db="UniProtKB">
        <authorList>
            <consortium name="RefSeq"/>
        </authorList>
    </citation>
    <scope>IDENTIFICATION</scope>
</reference>
<feature type="compositionally biased region" description="Basic and acidic residues" evidence="1">
    <location>
        <begin position="207"/>
        <end position="221"/>
    </location>
</feature>
<organism evidence="2 3">
    <name type="scientific">Carlito syrichta</name>
    <name type="common">Philippine tarsier</name>
    <name type="synonym">Tarsius syrichta</name>
    <dbReference type="NCBI Taxonomy" id="1868482"/>
    <lineage>
        <taxon>Eukaryota</taxon>
        <taxon>Metazoa</taxon>
        <taxon>Chordata</taxon>
        <taxon>Craniata</taxon>
        <taxon>Vertebrata</taxon>
        <taxon>Euteleostomi</taxon>
        <taxon>Mammalia</taxon>
        <taxon>Eutheria</taxon>
        <taxon>Euarchontoglires</taxon>
        <taxon>Primates</taxon>
        <taxon>Haplorrhini</taxon>
        <taxon>Tarsiiformes</taxon>
        <taxon>Tarsiidae</taxon>
        <taxon>Carlito</taxon>
    </lineage>
</organism>
<gene>
    <name evidence="3" type="primary">LOC103257437</name>
</gene>
<accession>A0A3Q0DQP5</accession>
<dbReference type="AlphaFoldDB" id="A0A3Q0DQP5"/>
<feature type="region of interest" description="Disordered" evidence="1">
    <location>
        <begin position="1"/>
        <end position="243"/>
    </location>
</feature>
<dbReference type="KEGG" id="csyr:103257437"/>
<keyword evidence="2" id="KW-1185">Reference proteome</keyword>
<dbReference type="GO" id="GO:0005643">
    <property type="term" value="C:nuclear pore"/>
    <property type="evidence" value="ECO:0007669"/>
    <property type="project" value="TreeGrafter"/>
</dbReference>
<protein>
    <submittedName>
        <fullName evidence="3">Nuclear envelope pore membrane protein POM 121-like</fullName>
    </submittedName>
</protein>
<dbReference type="GO" id="GO:0008139">
    <property type="term" value="F:nuclear localization sequence binding"/>
    <property type="evidence" value="ECO:0007669"/>
    <property type="project" value="TreeGrafter"/>
</dbReference>
<name>A0A3Q0DQP5_CARSF</name>
<evidence type="ECO:0000313" key="3">
    <source>
        <dbReference type="RefSeq" id="XP_021566624.1"/>
    </source>
</evidence>